<dbReference type="Proteomes" id="UP000060699">
    <property type="component" value="Chromosome"/>
</dbReference>
<dbReference type="PATRIC" id="fig|76731.3.peg.4798"/>
<evidence type="ECO:0000256" key="2">
    <source>
        <dbReference type="SAM" id="Phobius"/>
    </source>
</evidence>
<keyword evidence="2" id="KW-0472">Membrane</keyword>
<feature type="transmembrane region" description="Helical" evidence="2">
    <location>
        <begin position="184"/>
        <end position="208"/>
    </location>
</feature>
<dbReference type="PANTHER" id="PTHR40115">
    <property type="entry name" value="INNER MEMBRANE PROTEIN WITH PEPSY TM HELIX"/>
    <property type="match status" value="1"/>
</dbReference>
<feature type="compositionally biased region" description="Low complexity" evidence="1">
    <location>
        <begin position="75"/>
        <end position="96"/>
    </location>
</feature>
<accession>A0A0U3N4I5</accession>
<dbReference type="EMBL" id="CP013729">
    <property type="protein sequence ID" value="ALV09124.1"/>
    <property type="molecule type" value="Genomic_DNA"/>
</dbReference>
<dbReference type="Pfam" id="PF16357">
    <property type="entry name" value="PepSY_TM_like_2"/>
    <property type="match status" value="1"/>
</dbReference>
<evidence type="ECO:0000313" key="3">
    <source>
        <dbReference type="EMBL" id="ALV09124.1"/>
    </source>
</evidence>
<evidence type="ECO:0000313" key="4">
    <source>
        <dbReference type="Proteomes" id="UP000060699"/>
    </source>
</evidence>
<dbReference type="STRING" id="76731.RD2015_4683"/>
<name>A0A0U3N4I5_9BURK</name>
<feature type="transmembrane region" description="Helical" evidence="2">
    <location>
        <begin position="22"/>
        <end position="44"/>
    </location>
</feature>
<protein>
    <submittedName>
        <fullName evidence="3">Putative membrane protein</fullName>
    </submittedName>
</protein>
<dbReference type="PANTHER" id="PTHR40115:SF1">
    <property type="entry name" value="INNER MEMBRANE PROTEIN WITH PEPSY TM HELIX"/>
    <property type="match status" value="1"/>
</dbReference>
<reference evidence="3 4" key="1">
    <citation type="submission" date="2015-12" db="EMBL/GenBank/DDBJ databases">
        <title>Complete genome of Roseateles depolymerans KCTC 42856.</title>
        <authorList>
            <person name="Kim K.M."/>
        </authorList>
    </citation>
    <scope>NUCLEOTIDE SEQUENCE [LARGE SCALE GENOMIC DNA]</scope>
    <source>
        <strain evidence="3 4">KCTC 42856</strain>
    </source>
</reference>
<keyword evidence="2" id="KW-0812">Transmembrane</keyword>
<dbReference type="InterPro" id="IPR032307">
    <property type="entry name" value="PepSY_TM-like_2"/>
</dbReference>
<dbReference type="AlphaFoldDB" id="A0A0U3N4I5"/>
<feature type="transmembrane region" description="Helical" evidence="2">
    <location>
        <begin position="214"/>
        <end position="233"/>
    </location>
</feature>
<dbReference type="KEGG" id="rdp:RD2015_4683"/>
<sequence length="234" mass="25960">MSQEMPRSNASRSAWLKTLHQWHWISSALCLIGMLLFAATGITLNHASSIEATPTVVNRQAQLPPELLAALDPDAAASAPTQAQAQPQAQAPAPTSRHTQDHKAALPTPLRDWLTNTLGRRIDDREAEWSRDEIYLSMPRPGGDAWVRIDRGTGEVEYEDTDRGWISYLNDLHKGRHAGVAWSWFLDLFAVACLLFSITGLLILKFHAVSRPTTWPIVGLGFLIPALLALLFMH</sequence>
<proteinExistence type="predicted"/>
<evidence type="ECO:0000256" key="1">
    <source>
        <dbReference type="SAM" id="MobiDB-lite"/>
    </source>
</evidence>
<feature type="region of interest" description="Disordered" evidence="1">
    <location>
        <begin position="75"/>
        <end position="104"/>
    </location>
</feature>
<organism evidence="3 4">
    <name type="scientific">Roseateles depolymerans</name>
    <dbReference type="NCBI Taxonomy" id="76731"/>
    <lineage>
        <taxon>Bacteria</taxon>
        <taxon>Pseudomonadati</taxon>
        <taxon>Pseudomonadota</taxon>
        <taxon>Betaproteobacteria</taxon>
        <taxon>Burkholderiales</taxon>
        <taxon>Sphaerotilaceae</taxon>
        <taxon>Roseateles</taxon>
    </lineage>
</organism>
<keyword evidence="2" id="KW-1133">Transmembrane helix</keyword>
<keyword evidence="4" id="KW-1185">Reference proteome</keyword>
<gene>
    <name evidence="3" type="ORF">RD2015_4683</name>
</gene>